<accession>A0A820GCL5</accession>
<feature type="non-terminal residue" evidence="1">
    <location>
        <position position="96"/>
    </location>
</feature>
<comment type="caution">
    <text evidence="1">The sequence shown here is derived from an EMBL/GenBank/DDBJ whole genome shotgun (WGS) entry which is preliminary data.</text>
</comment>
<dbReference type="AlphaFoldDB" id="A0A820GCL5"/>
<dbReference type="Proteomes" id="UP000663844">
    <property type="component" value="Unassembled WGS sequence"/>
</dbReference>
<dbReference type="EMBL" id="CAJOAZ010014115">
    <property type="protein sequence ID" value="CAF4276172.1"/>
    <property type="molecule type" value="Genomic_DNA"/>
</dbReference>
<name>A0A820GCL5_9BILA</name>
<gene>
    <name evidence="1" type="ORF">OXD698_LOCUS44792</name>
</gene>
<protein>
    <submittedName>
        <fullName evidence="1">Uncharacterized protein</fullName>
    </submittedName>
</protein>
<sequence>MNGDFDLQLNEVEKIFTPRPKTSQSNTFDVDDLLRDLDIPRVSIKVIDEQSGLWTKHQDSVRIIQAYGDQNECLHISCEYSPIGILVSYFPEDQSN</sequence>
<evidence type="ECO:0000313" key="2">
    <source>
        <dbReference type="Proteomes" id="UP000663844"/>
    </source>
</evidence>
<reference evidence="1" key="1">
    <citation type="submission" date="2021-02" db="EMBL/GenBank/DDBJ databases">
        <authorList>
            <person name="Nowell W R."/>
        </authorList>
    </citation>
    <scope>NUCLEOTIDE SEQUENCE</scope>
</reference>
<proteinExistence type="predicted"/>
<organism evidence="1 2">
    <name type="scientific">Adineta steineri</name>
    <dbReference type="NCBI Taxonomy" id="433720"/>
    <lineage>
        <taxon>Eukaryota</taxon>
        <taxon>Metazoa</taxon>
        <taxon>Spiralia</taxon>
        <taxon>Gnathifera</taxon>
        <taxon>Rotifera</taxon>
        <taxon>Eurotatoria</taxon>
        <taxon>Bdelloidea</taxon>
        <taxon>Adinetida</taxon>
        <taxon>Adinetidae</taxon>
        <taxon>Adineta</taxon>
    </lineage>
</organism>
<evidence type="ECO:0000313" key="1">
    <source>
        <dbReference type="EMBL" id="CAF4276172.1"/>
    </source>
</evidence>